<reference evidence="1" key="1">
    <citation type="journal article" date="2021" name="PeerJ">
        <title>Extensive microbial diversity within the chicken gut microbiome revealed by metagenomics and culture.</title>
        <authorList>
            <person name="Gilroy R."/>
            <person name="Ravi A."/>
            <person name="Getino M."/>
            <person name="Pursley I."/>
            <person name="Horton D.L."/>
            <person name="Alikhan N.F."/>
            <person name="Baker D."/>
            <person name="Gharbi K."/>
            <person name="Hall N."/>
            <person name="Watson M."/>
            <person name="Adriaenssens E.M."/>
            <person name="Foster-Nyarko E."/>
            <person name="Jarju S."/>
            <person name="Secka A."/>
            <person name="Antonio M."/>
            <person name="Oren A."/>
            <person name="Chaudhuri R.R."/>
            <person name="La Ragione R."/>
            <person name="Hildebrand F."/>
            <person name="Pallen M.J."/>
        </authorList>
    </citation>
    <scope>NUCLEOTIDE SEQUENCE</scope>
    <source>
        <strain evidence="1">811</strain>
    </source>
</reference>
<sequence>MQAADGMCRGSSDLTYAESMALSGNLLRKISVGTQDPGAAWLGTRTLF</sequence>
<proteinExistence type="predicted"/>
<dbReference type="EMBL" id="DXFX01000055">
    <property type="protein sequence ID" value="HIX07680.1"/>
    <property type="molecule type" value="Genomic_DNA"/>
</dbReference>
<organism evidence="1 2">
    <name type="scientific">Candidatus Borkfalkia faecipullorum</name>
    <dbReference type="NCBI Taxonomy" id="2838510"/>
    <lineage>
        <taxon>Bacteria</taxon>
        <taxon>Bacillati</taxon>
        <taxon>Bacillota</taxon>
        <taxon>Clostridia</taxon>
        <taxon>Christensenellales</taxon>
        <taxon>Christensenellaceae</taxon>
        <taxon>Candidatus Borkfalkia</taxon>
    </lineage>
</organism>
<protein>
    <submittedName>
        <fullName evidence="1">Uncharacterized protein</fullName>
    </submittedName>
</protein>
<accession>A0A9D1V7R4</accession>
<dbReference type="Proteomes" id="UP000824204">
    <property type="component" value="Unassembled WGS sequence"/>
</dbReference>
<dbReference type="AlphaFoldDB" id="A0A9D1V7R4"/>
<gene>
    <name evidence="1" type="ORF">H9741_04350</name>
</gene>
<name>A0A9D1V7R4_9FIRM</name>
<reference evidence="1" key="2">
    <citation type="submission" date="2021-04" db="EMBL/GenBank/DDBJ databases">
        <authorList>
            <person name="Gilroy R."/>
        </authorList>
    </citation>
    <scope>NUCLEOTIDE SEQUENCE</scope>
    <source>
        <strain evidence="1">811</strain>
    </source>
</reference>
<evidence type="ECO:0000313" key="2">
    <source>
        <dbReference type="Proteomes" id="UP000824204"/>
    </source>
</evidence>
<comment type="caution">
    <text evidence="1">The sequence shown here is derived from an EMBL/GenBank/DDBJ whole genome shotgun (WGS) entry which is preliminary data.</text>
</comment>
<evidence type="ECO:0000313" key="1">
    <source>
        <dbReference type="EMBL" id="HIX07680.1"/>
    </source>
</evidence>